<sequence>MTHQELVDHLVGIGWSVDHLTGKDGNTYLVIHDYEITSGRLKGTKADIGILKTAGAPYTAPAAIHTKPHLVPMDMQSSLRTQASGIGAEWQYWSRLLRGIPTPKAFVVQIATIFSEVH</sequence>
<dbReference type="AlphaFoldDB" id="A0A9X1VCH5"/>
<dbReference type="RefSeq" id="WP_241716793.1">
    <property type="nucleotide sequence ID" value="NZ_JALBUF010000027.1"/>
</dbReference>
<proteinExistence type="predicted"/>
<dbReference type="EMBL" id="JALBUF010000027">
    <property type="protein sequence ID" value="MCI0184819.1"/>
    <property type="molecule type" value="Genomic_DNA"/>
</dbReference>
<comment type="caution">
    <text evidence="1">The sequence shown here is derived from an EMBL/GenBank/DDBJ whole genome shotgun (WGS) entry which is preliminary data.</text>
</comment>
<accession>A0A9X1VCH5</accession>
<evidence type="ECO:0000313" key="1">
    <source>
        <dbReference type="EMBL" id="MCI0184819.1"/>
    </source>
</evidence>
<reference evidence="1" key="1">
    <citation type="submission" date="2022-03" db="EMBL/GenBank/DDBJ databases">
        <title>Draft Genome Sequence of Firmicute Strain S0AB, a Heterotrophic Iron/Sulfur-Oxidizing Extreme Acidophile.</title>
        <authorList>
            <person name="Vergara E."/>
            <person name="Pakostova E."/>
            <person name="Johnson D.B."/>
            <person name="Holmes D.S."/>
        </authorList>
    </citation>
    <scope>NUCLEOTIDE SEQUENCE</scope>
    <source>
        <strain evidence="1">S0AB</strain>
    </source>
</reference>
<keyword evidence="2" id="KW-1185">Reference proteome</keyword>
<evidence type="ECO:0000313" key="2">
    <source>
        <dbReference type="Proteomes" id="UP001139263"/>
    </source>
</evidence>
<gene>
    <name evidence="1" type="ORF">MM817_03116</name>
</gene>
<protein>
    <submittedName>
        <fullName evidence="1">Uncharacterized protein</fullName>
    </submittedName>
</protein>
<organism evidence="1 2">
    <name type="scientific">Sulfoacidibacillus ferrooxidans</name>
    <dbReference type="NCBI Taxonomy" id="2005001"/>
    <lineage>
        <taxon>Bacteria</taxon>
        <taxon>Bacillati</taxon>
        <taxon>Bacillota</taxon>
        <taxon>Bacilli</taxon>
        <taxon>Bacillales</taxon>
        <taxon>Alicyclobacillaceae</taxon>
        <taxon>Sulfoacidibacillus</taxon>
    </lineage>
</organism>
<dbReference type="Proteomes" id="UP001139263">
    <property type="component" value="Unassembled WGS sequence"/>
</dbReference>
<name>A0A9X1VCH5_9BACL</name>